<keyword evidence="4" id="KW-1185">Reference proteome</keyword>
<dbReference type="KEGG" id="cbq:AL705_00040"/>
<name>A0A0M4MWJ9_9ACTN</name>
<reference evidence="1 3" key="1">
    <citation type="journal article" date="2015" name="Genome Announc.">
        <title>Complete Genome Sequences for Two Strains of a Novel Fastidious, Partially Acid-Fast, Gram-Positive Corynebacterineae Bacterium, Derived from Human Clinical Samples.</title>
        <authorList>
            <person name="Nicholson A.C."/>
            <person name="Bell M."/>
            <person name="Humrighouse B.W."/>
            <person name="McQuiston J.R."/>
        </authorList>
    </citation>
    <scope>NUCLEOTIDE SEQUENCE [LARGE SCALE GENOMIC DNA]</scope>
    <source>
        <strain evidence="1 3">X1698</strain>
    </source>
</reference>
<evidence type="ECO:0000313" key="3">
    <source>
        <dbReference type="Proteomes" id="UP000068137"/>
    </source>
</evidence>
<reference evidence="2 4" key="3">
    <citation type="submission" date="2019-04" db="EMBL/GenBank/DDBJ databases">
        <authorList>
            <person name="Seth-Smith MB H."/>
            <person name="Seth-Smith H."/>
        </authorList>
    </citation>
    <scope>NUCLEOTIDE SEQUENCE [LARGE SCALE GENOMIC DNA]</scope>
    <source>
        <strain evidence="2">USB-603019</strain>
    </source>
</reference>
<dbReference type="RefSeq" id="WP_053961267.1">
    <property type="nucleotide sequence ID" value="NZ_CAMJVL010000002.1"/>
</dbReference>
<dbReference type="Proteomes" id="UP000324288">
    <property type="component" value="Chromosome"/>
</dbReference>
<evidence type="ECO:0000313" key="1">
    <source>
        <dbReference type="EMBL" id="ALE18393.1"/>
    </source>
</evidence>
<dbReference type="EMBL" id="LR584267">
    <property type="protein sequence ID" value="VHN99416.1"/>
    <property type="molecule type" value="Genomic_DNA"/>
</dbReference>
<dbReference type="GeneID" id="84894025"/>
<dbReference type="EMBL" id="CP012390">
    <property type="protein sequence ID" value="ALE18393.1"/>
    <property type="molecule type" value="Genomic_DNA"/>
</dbReference>
<gene>
    <name evidence="1" type="ORF">AL705_00040</name>
    <name evidence="2" type="ORF">LC603019_00008</name>
</gene>
<proteinExistence type="predicted"/>
<dbReference type="Proteomes" id="UP000068137">
    <property type="component" value="Chromosome"/>
</dbReference>
<reference evidence="1" key="2">
    <citation type="journal article" date="2016" name="Int. J. Syst. Evol. Microbiol.">
        <title>Lawsonella clevelandensis gen. nov., sp. nov., a new member of the suborder Corynebacterineae isolated from human abscesses.</title>
        <authorList>
            <person name="Bell M.E."/>
            <person name="Bernard K.A."/>
            <person name="Harrington S.M."/>
            <person name="Patel N.B."/>
            <person name="Tucker T.A."/>
            <person name="Metcalfe M.G."/>
            <person name="McQuiston J.R."/>
        </authorList>
    </citation>
    <scope>NUCLEOTIDE SEQUENCE</scope>
    <source>
        <strain evidence="1">X1698</strain>
    </source>
</reference>
<sequence length="229" mass="26726">MLDMYAKEVLHEISDIGGSLCEEEPHLYSVADLEECPRRRWITITDVIKNKYLEEYYHSIVDPSDDKARAVEEVCAHMIHLVLGGVVSSYMLSGRVWEVCPRNILLRTHVLGGFDRYGAEHARVRVLGDDPYVSKLRSFHVIPSEQDMADWTMLQAQESLVPIMRELSRLSRYTEAQCWGPLRGLINSYAKLVMHRYPRKRDQVERRMRYVYESCERLGLPLSRRIGRL</sequence>
<evidence type="ECO:0000313" key="4">
    <source>
        <dbReference type="Proteomes" id="UP000324288"/>
    </source>
</evidence>
<dbReference type="STRING" id="1528099.AL705_00040"/>
<dbReference type="AlphaFoldDB" id="A0A0M4MWJ9"/>
<protein>
    <submittedName>
        <fullName evidence="1">Uncharacterized protein</fullName>
    </submittedName>
</protein>
<organism evidence="1 3">
    <name type="scientific">Lawsonella clevelandensis</name>
    <dbReference type="NCBI Taxonomy" id="1528099"/>
    <lineage>
        <taxon>Bacteria</taxon>
        <taxon>Bacillati</taxon>
        <taxon>Actinomycetota</taxon>
        <taxon>Actinomycetes</taxon>
        <taxon>Mycobacteriales</taxon>
        <taxon>Lawsonellaceae</taxon>
        <taxon>Lawsonella</taxon>
    </lineage>
</organism>
<accession>A0A0M4MWJ9</accession>
<evidence type="ECO:0000313" key="2">
    <source>
        <dbReference type="EMBL" id="VHN99416.1"/>
    </source>
</evidence>